<name>A0A973A8M2_9GAMM</name>
<dbReference type="Gene3D" id="3.90.226.10">
    <property type="entry name" value="2-enoyl-CoA Hydratase, Chain A, domain 1"/>
    <property type="match status" value="1"/>
</dbReference>
<proteinExistence type="predicted"/>
<sequence length="239" mass="25707">MIDLTREGDVFILTMNDGENRWNTTFVRQFNAALDEVEASTGPAALVTTSSSAKFFSNGLDLDWRASTGDHRGGDRDAFGTEFMALMARIISLPLPSIAAINGHAFGAGFMCALCHDKRWMREDRGFACANEVEIGMVIPQPELALFRHKLPMNVFFETVQLARRWTGPAALAAGIVQGTATIEGLQAAAISEAAGLARLGANRKVYGAMKASLYGENAAINSPHGPAYMLANPALYAH</sequence>
<dbReference type="PANTHER" id="PTHR11941">
    <property type="entry name" value="ENOYL-COA HYDRATASE-RELATED"/>
    <property type="match status" value="1"/>
</dbReference>
<dbReference type="EMBL" id="JABMOJ010000301">
    <property type="protein sequence ID" value="NQV65310.1"/>
    <property type="molecule type" value="Genomic_DNA"/>
</dbReference>
<dbReference type="Pfam" id="PF00378">
    <property type="entry name" value="ECH_1"/>
    <property type="match status" value="1"/>
</dbReference>
<evidence type="ECO:0000313" key="1">
    <source>
        <dbReference type="EMBL" id="NQV65310.1"/>
    </source>
</evidence>
<evidence type="ECO:0000313" key="2">
    <source>
        <dbReference type="Proteomes" id="UP000754644"/>
    </source>
</evidence>
<dbReference type="SUPFAM" id="SSF52096">
    <property type="entry name" value="ClpP/crotonase"/>
    <property type="match status" value="1"/>
</dbReference>
<accession>A0A973A8M2</accession>
<reference evidence="1" key="1">
    <citation type="submission" date="2020-05" db="EMBL/GenBank/DDBJ databases">
        <title>Sulfur intermediates as new biogeochemical hubs in an aquatic model microbial ecosystem.</title>
        <authorList>
            <person name="Vigneron A."/>
        </authorList>
    </citation>
    <scope>NUCLEOTIDE SEQUENCE</scope>
    <source>
        <strain evidence="1">Bin.250</strain>
    </source>
</reference>
<dbReference type="Proteomes" id="UP000754644">
    <property type="component" value="Unassembled WGS sequence"/>
</dbReference>
<dbReference type="GO" id="GO:0006635">
    <property type="term" value="P:fatty acid beta-oxidation"/>
    <property type="evidence" value="ECO:0007669"/>
    <property type="project" value="TreeGrafter"/>
</dbReference>
<organism evidence="1 2">
    <name type="scientific">SAR86 cluster bacterium</name>
    <dbReference type="NCBI Taxonomy" id="2030880"/>
    <lineage>
        <taxon>Bacteria</taxon>
        <taxon>Pseudomonadati</taxon>
        <taxon>Pseudomonadota</taxon>
        <taxon>Gammaproteobacteria</taxon>
        <taxon>SAR86 cluster</taxon>
    </lineage>
</organism>
<dbReference type="CDD" id="cd06558">
    <property type="entry name" value="crotonase-like"/>
    <property type="match status" value="1"/>
</dbReference>
<dbReference type="InterPro" id="IPR001753">
    <property type="entry name" value="Enoyl-CoA_hydra/iso"/>
</dbReference>
<gene>
    <name evidence="1" type="ORF">HQ497_08085</name>
</gene>
<dbReference type="InterPro" id="IPR029045">
    <property type="entry name" value="ClpP/crotonase-like_dom_sf"/>
</dbReference>
<dbReference type="PANTHER" id="PTHR11941:SF75">
    <property type="entry name" value="ENOYL-COA HYDRATASE_ISOMERASE FAMILY PROTEIN"/>
    <property type="match status" value="1"/>
</dbReference>
<comment type="caution">
    <text evidence="1">The sequence shown here is derived from an EMBL/GenBank/DDBJ whole genome shotgun (WGS) entry which is preliminary data.</text>
</comment>
<dbReference type="AlphaFoldDB" id="A0A973A8M2"/>
<protein>
    <submittedName>
        <fullName evidence="1">Enoyl-CoA hydratase/isomerase family protein</fullName>
    </submittedName>
</protein>
<dbReference type="GO" id="GO:0004165">
    <property type="term" value="F:delta(3)-delta(2)-enoyl-CoA isomerase activity"/>
    <property type="evidence" value="ECO:0007669"/>
    <property type="project" value="TreeGrafter"/>
</dbReference>